<evidence type="ECO:0000313" key="1">
    <source>
        <dbReference type="EMBL" id="KAI3825664.1"/>
    </source>
</evidence>
<proteinExistence type="predicted"/>
<reference evidence="1 2" key="2">
    <citation type="journal article" date="2022" name="Mol. Ecol. Resour.">
        <title>The genomes of chicory, endive, great burdock and yacon provide insights into Asteraceae paleo-polyploidization history and plant inulin production.</title>
        <authorList>
            <person name="Fan W."/>
            <person name="Wang S."/>
            <person name="Wang H."/>
            <person name="Wang A."/>
            <person name="Jiang F."/>
            <person name="Liu H."/>
            <person name="Zhao H."/>
            <person name="Xu D."/>
            <person name="Zhang Y."/>
        </authorList>
    </citation>
    <scope>NUCLEOTIDE SEQUENCE [LARGE SCALE GENOMIC DNA]</scope>
    <source>
        <strain evidence="2">cv. Yunnan</strain>
        <tissue evidence="1">Leaves</tissue>
    </source>
</reference>
<evidence type="ECO:0000313" key="2">
    <source>
        <dbReference type="Proteomes" id="UP001056120"/>
    </source>
</evidence>
<keyword evidence="2" id="KW-1185">Reference proteome</keyword>
<reference evidence="2" key="1">
    <citation type="journal article" date="2022" name="Mol. Ecol. Resour.">
        <title>The genomes of chicory, endive, great burdock and yacon provide insights into Asteraceae palaeo-polyploidization history and plant inulin production.</title>
        <authorList>
            <person name="Fan W."/>
            <person name="Wang S."/>
            <person name="Wang H."/>
            <person name="Wang A."/>
            <person name="Jiang F."/>
            <person name="Liu H."/>
            <person name="Zhao H."/>
            <person name="Xu D."/>
            <person name="Zhang Y."/>
        </authorList>
    </citation>
    <scope>NUCLEOTIDE SEQUENCE [LARGE SCALE GENOMIC DNA]</scope>
    <source>
        <strain evidence="2">cv. Yunnan</strain>
    </source>
</reference>
<comment type="caution">
    <text evidence="1">The sequence shown here is derived from an EMBL/GenBank/DDBJ whole genome shotgun (WGS) entry which is preliminary data.</text>
</comment>
<dbReference type="Proteomes" id="UP001056120">
    <property type="component" value="Linkage Group LG02"/>
</dbReference>
<gene>
    <name evidence="1" type="ORF">L1987_07205</name>
</gene>
<name>A0ACB9K0G3_9ASTR</name>
<dbReference type="EMBL" id="CM042019">
    <property type="protein sequence ID" value="KAI3825664.1"/>
    <property type="molecule type" value="Genomic_DNA"/>
</dbReference>
<organism evidence="1 2">
    <name type="scientific">Smallanthus sonchifolius</name>
    <dbReference type="NCBI Taxonomy" id="185202"/>
    <lineage>
        <taxon>Eukaryota</taxon>
        <taxon>Viridiplantae</taxon>
        <taxon>Streptophyta</taxon>
        <taxon>Embryophyta</taxon>
        <taxon>Tracheophyta</taxon>
        <taxon>Spermatophyta</taxon>
        <taxon>Magnoliopsida</taxon>
        <taxon>eudicotyledons</taxon>
        <taxon>Gunneridae</taxon>
        <taxon>Pentapetalae</taxon>
        <taxon>asterids</taxon>
        <taxon>campanulids</taxon>
        <taxon>Asterales</taxon>
        <taxon>Asteraceae</taxon>
        <taxon>Asteroideae</taxon>
        <taxon>Heliantheae alliance</taxon>
        <taxon>Millerieae</taxon>
        <taxon>Smallanthus</taxon>
    </lineage>
</organism>
<accession>A0ACB9K0G3</accession>
<sequence>MDGFRILLSIKRKEDLTSISLTESYEKLKVNETEQGVILQEDDSSDELEIEREAAIHIQTTEKLPSPWNMDKVTERLKTKKVEVTTRTTKSKKPFKACFKCMMLPLHHLHSSLPSLLPIRIPTRVIGWFLDLENNDP</sequence>
<protein>
    <submittedName>
        <fullName evidence="1">Uncharacterized protein</fullName>
    </submittedName>
</protein>